<dbReference type="InterPro" id="IPR015919">
    <property type="entry name" value="Cadherin-like_sf"/>
</dbReference>
<feature type="domain" description="Dystroglycan-type cadherin-like" evidence="1">
    <location>
        <begin position="3602"/>
        <end position="3702"/>
    </location>
</feature>
<accession>A0A3N7JQ71</accession>
<proteinExistence type="predicted"/>
<comment type="caution">
    <text evidence="2">The sequence shown here is derived from an EMBL/GenBank/DDBJ whole genome shotgun (WGS) entry which is preliminary data.</text>
</comment>
<gene>
    <name evidence="2" type="ORF">DZC73_18935</name>
</gene>
<evidence type="ECO:0000313" key="3">
    <source>
        <dbReference type="Proteomes" id="UP000267464"/>
    </source>
</evidence>
<protein>
    <submittedName>
        <fullName evidence="2">DUF4347 domain-containing protein</fullName>
    </submittedName>
</protein>
<dbReference type="SMART" id="SM00736">
    <property type="entry name" value="CADG"/>
    <property type="match status" value="1"/>
</dbReference>
<evidence type="ECO:0000259" key="1">
    <source>
        <dbReference type="SMART" id="SM00736"/>
    </source>
</evidence>
<organism evidence="2 3">
    <name type="scientific">Piscinibacter terrae</name>
    <dbReference type="NCBI Taxonomy" id="2496871"/>
    <lineage>
        <taxon>Bacteria</taxon>
        <taxon>Pseudomonadati</taxon>
        <taxon>Pseudomonadota</taxon>
        <taxon>Betaproteobacteria</taxon>
        <taxon>Burkholderiales</taxon>
        <taxon>Sphaerotilaceae</taxon>
        <taxon>Piscinibacter</taxon>
    </lineage>
</organism>
<name>A0A3N7JQ71_9BURK</name>
<dbReference type="GO" id="GO:0005509">
    <property type="term" value="F:calcium ion binding"/>
    <property type="evidence" value="ECO:0007669"/>
    <property type="project" value="InterPro"/>
</dbReference>
<reference evidence="2 3" key="1">
    <citation type="submission" date="2018-08" db="EMBL/GenBank/DDBJ databases">
        <authorList>
            <person name="Khan S.A."/>
            <person name="Jeon C.O."/>
            <person name="Chun B.H."/>
            <person name="Jeong S.E."/>
        </authorList>
    </citation>
    <scope>NUCLEOTIDE SEQUENCE [LARGE SCALE GENOMIC DNA]</scope>
    <source>
        <strain evidence="2 3">S-16</strain>
    </source>
</reference>
<dbReference type="InterPro" id="IPR006644">
    <property type="entry name" value="Cadg"/>
</dbReference>
<dbReference type="SUPFAM" id="SSF49313">
    <property type="entry name" value="Cadherin-like"/>
    <property type="match status" value="1"/>
</dbReference>
<evidence type="ECO:0000313" key="2">
    <source>
        <dbReference type="EMBL" id="RQP23189.1"/>
    </source>
</evidence>
<dbReference type="Pfam" id="PF14252">
    <property type="entry name" value="DUF4347"/>
    <property type="match status" value="1"/>
</dbReference>
<keyword evidence="3" id="KW-1185">Reference proteome</keyword>
<dbReference type="InterPro" id="IPR025592">
    <property type="entry name" value="DUF4347"/>
</dbReference>
<dbReference type="RefSeq" id="WP_124541936.1">
    <property type="nucleotide sequence ID" value="NZ_QUSW01000005.1"/>
</dbReference>
<sequence length="3764" mass="368188">MKKQPWFKRSKPTVARSAADVRPPRPLIMALEPRLMFDGAALATVVDAVHLSAPKAADVHADTPAAWHPPAASTEAVASVSMAVPASGSHPPTEVLVVDGRVPDLQQVVAAAHPGARVIVLDPQRDGVRQLADALAGMHGITSLSIVSHGDEGLLLLGDAPLFTGNIGRYATELQEIGKALAADADISLYGCDVGAGSTGQAFLQALSSATGAVVQASADATGTAARGGNWDLEIATGQVDYAPVLDTASLAGYDHLLVTISVNTVAGLKSAIATGNSDNVDDVITVTGNITFASAADTISINVTDGHTMNIVGGGFTLSGNNQARVISVATSGAGSAVSIDNLTISNGLIVGNGANENSSASDSLGAGISNTGVLTITNSTITGNKASGGGGGGGDFGGNYAGGGGGGGGFGSHLGGTAGTSPGAAFGATAPSGITGGSGAGGSSFMGGRGGSTGGGAAGSYTGSGANTTGYTAGGAGGTANNGSTSIGGGGGGSGSSAAGGKGGSAAGGIYNTGTLTITGSSITNNLGAGGGGGGGVSSYQAGYGRTGNGGDGGAGVGAIWNAGGTVRIDSTTNTSLSTGNAAGAGIAGKAVTGGVDGTSGTATSTISTTGGGSTITNYSPAAITSATYDASTGVLSVTGSGLTTGDTIDGTKLTFTGQGGSTYTLTSGSTTASSATAFSLTLSAADKLAINGLLNLNGTSAVGGTTYNLAAAANWDSTASAGADLTGNGITVSSVSSPTITSATYNESTHVLTVTGTNLVATVGATNDISVSKLTFTGEGGSTYTLTSSDVEVTSATSFSVTLNATDRAAVETILNKNGTSSTSGTTYNLSAADDWDSVIGNTNTADTTNGVTVSNVPVPAITSATYNASTGALAVTGTGFLSRSGATNDIVANKFTLSGDGGSTYTLTDTANVEITSGTSFTLTLSATDKAAVDLIINKNGTLSTDISTYVLAAAEDWAAGADPAVVVADNGLNIITASNVAVPTITSATYDASSGALVVTGTGFHLLTGSANDIVANKFTLTAEGGSTYTLTDTSNVDITSGTSFTLTLSATDKAALNLIANKNGTSSTGGTTYNLAAAEDWAAGADAAVVVADLTGNGITVSNVAVPTVTSATYDASTGALVVTGTGFLSRSGATNDIVANKFTLTGDGGSTYTLTDTANVEITSATSFTLTLSATDKAAINLIANKNGTSSTGGTTYNLAAAEDWAAGADAAVVVADTTGNGITVSNVAVPTVTSATYNAGTGALVVTGTGFLSRSGATNDIVANKFTLTAEGGATYTLTDTANVEITSGTSFTLTLSATDKAAINLLANKNGTSSTSGTTYNLAAAEDWAAGADAAVVVADLTGNGITVSNVAVPAITSATYDASTGALVVTGTGFLSLNGATNDIVANKFTLTAEGGSTYTLTDTANVEVTSGTSFTLTLSATDKAAINLIANKNGTSSTGGTTYNLAAAEDWAAGADAAVVVADLTGNGITVSNVAVPTVTSATYDASTGALVVTGTGLLKLSGATNDIVANKFTLTGDGGSTYTLTDTANVEITSATSFTLTLSATDKAAFNLIANKNGTSSTSGTTYNLAAAEDWSAGADAAVVVADTTGNGITVSNVAVPTVTSATYNASTGALVVTGTGFLSLGGATNDIVANKFTLTAEGGATYTLTDTANVEITSGTSFTLTLSATDKAAINLLANKNGTSSTSGTTYNLAAAEDWAAGADAAVVVADLTGNGITVSNVAVPTVTSATYDGSTGTLVVTGTGLLKLNGATNDVVANKFTLTGEGGATYTLTDTANVEVASGTSFTLTLSATDKAAVNLLLNKPGTSSTGGTTYNVAAAEDWAAGADAAVVVADLTGNGITVSALNAAPTVGNLNGDSVSFTERGSAVPLDAGGNATVADTDNLNFNSGNLTVAIVTNRVAGEDVLGIVNQGTGAGQIGVSGSNVSYGGTTIGSFTGGSGTNDLVVTLNSSATPAAVQALVRDITYSNSNTTDPSGATRTVRFTVNDGAGGTSSNADVSVAVTTINDAPTLSATGGTPTFTENGSAVTLFSGTSIGTVESGQTITSMTLTVTNVADGSAEILGVDGSSVALTNGNSATTVTNGMSVTVSVSSGTATVTITKIAGISTATAQTLVNGLTYRDTSDNPSTASRVVTLTSIQDSGGTANGGVDTASLSVSATVAVAAVNDAPVVTASGGTTAFVEGANVTSTPVAIDGGLTVTDADNTTLSSATVSITGNFQSGQDVLAFTNTSAATYGNISASYASGTGVLTLTSSGASATLAQWQAALRAVTYTNSSDTPNTATRTVSFTADDGIASSSASTQAVSVANANDAPVDSVPAAQHVNQDATLLFNAGNGNLVSISDVDAGGGTVRVTLTVTNGLMTLSGTTGLVFSVGSGTGDATMTFDGTISNINTALNGMSFSPTAGYNGSANLQITSNDLGLTGAGGAKTDTDTIAITVDPINPVVTTVNVTNADGGYKLGDTITATITFDQAVTVDTTGGTPTLLLETGSVDRNATYVSGSGTNTLSFSYTVQAGDLSADLDYQSTGALALNGATIRNVTSNDAILTLPATGGVNSIAGQRAIVVDGVVPTVGSVSVPTNGTYVAGQNLDFTVNFSEAVTVDSTGGTPRIAVTLDTGGTVYANYLSGSGSTALVFRLTVATGELDTTGITLGSGIDTNGGTVRDAVGNNTVATLNGVGSTTSVLVDAIDPTVASVSVPSSGNYNAGDVLTFTVNASEAVVVNTTGGTPRLVLDIGGATAYANYVSGSGSSALVFQYTVLAGDTDTNGIAISSLQTNGGTLRDTAGNTMALTLSGVGSTAGVLVDTTAPTPSAIVRTATTPTNAASVGYTVTFSEDVSGVDATDFSLVTTGGAAGSIASVTQVDAHTYTVAVNGITGTGTLRLDLNASGTGIVDTAGNAITGGLAGAVYNVDRNAPTVSSVSVPTNGTYVAGQNLDFTVNFSEAVTVDSTGGTPRIAVTLDTGGTVYASYVSGSGTSALVFRLTVATGELDSTGIAVGASLDTNGGTVRDAVGNNAVATLNGVGSTTGVLVDAIDPTVASVSVPSSGNYNAGDLLTFTVNASEAVVVNTTGGTPRLALDIGGATAYANYVSGSGSTALVFQYTVLAGDTDTNGIAIGSLQTNGGTLRDTAGNTMALTLSGVGSTAGVLVDTTAPTPSAIVRTATTPTNAASVGYTVTFSEDVSGVDASDFTLVATGGAAGSIASVTQVDAHTYTVTLNSVSGTGTLRLDLNASGTGIVDTAGNAITGGLDGAVYSVDRDAPTVSSVSVPANGTYVAGQNLDFTVNFSEAVTVDSTGGTPRIAVTLDTGGTAYASYVSGSGSTALVFRLTVATGELDTTGITVGASLDTNGGTVRDAVGNNAVATLNGVASTTAVLVDAIAPTIASIDRNDPSSTSARSVSYTVHFSEAVSGLDVADFTLLKTGSADGSVDVVTQIDAKTYRVEVGHLSGMGRINLRLNAAGSGIADTAGNALAAGADSPAYLVIPVGTQPPIGPFPLPEPTPPIAPSPAPWTPPITFNPTEPVNQIDVPTIRPTTSVSAGQMATGPASVIVPLVPDALALNAVTITPRAEARTGFIETGAGTGQGLQAIPEIGAFPVRAGQPVNIALPVSTFTHSERGEEVTVEVRLANGRPLPAWLKFDPVTGTLSGQPPAGLNQKLDIEVIARDSKGNRASSHISIEVKAAGKGQTSLLPPAQGTDLAELQRLLAERPAAPAGRPALSAQFERHGSAARQAELAALVQHLNAASRQG</sequence>
<dbReference type="OrthoDB" id="8801596at2"/>
<dbReference type="GO" id="GO:0016020">
    <property type="term" value="C:membrane"/>
    <property type="evidence" value="ECO:0007669"/>
    <property type="project" value="InterPro"/>
</dbReference>
<reference evidence="2 3" key="2">
    <citation type="submission" date="2018-12" db="EMBL/GenBank/DDBJ databases">
        <title>Rhizobacter gummiphilus sp. nov., a rubber-degrading bacterium isolated from the soil of a botanical garden in Japan.</title>
        <authorList>
            <person name="Shunsuke S.S."/>
        </authorList>
    </citation>
    <scope>NUCLEOTIDE SEQUENCE [LARGE SCALE GENOMIC DNA]</scope>
    <source>
        <strain evidence="2 3">S-16</strain>
    </source>
</reference>
<dbReference type="EMBL" id="QUSW01000005">
    <property type="protein sequence ID" value="RQP23189.1"/>
    <property type="molecule type" value="Genomic_DNA"/>
</dbReference>
<dbReference type="Proteomes" id="UP000267464">
    <property type="component" value="Unassembled WGS sequence"/>
</dbReference>